<dbReference type="Pfam" id="PF05423">
    <property type="entry name" value="Mycobact_memb"/>
    <property type="match status" value="1"/>
</dbReference>
<evidence type="ECO:0000256" key="2">
    <source>
        <dbReference type="ARBA" id="ARBA00007531"/>
    </source>
</evidence>
<comment type="subcellular location">
    <subcellularLocation>
        <location evidence="1">Cell membrane</location>
    </subcellularLocation>
</comment>
<protein>
    <submittedName>
        <fullName evidence="9">Siderophore export accessory protein MmpS4</fullName>
    </submittedName>
</protein>
<evidence type="ECO:0000256" key="7">
    <source>
        <dbReference type="SAM" id="MobiDB-lite"/>
    </source>
</evidence>
<accession>A0A375YMG8</accession>
<name>A0A375YMG8_MYCPF</name>
<evidence type="ECO:0000313" key="9">
    <source>
        <dbReference type="EMBL" id="SRX82263.1"/>
    </source>
</evidence>
<dbReference type="AlphaFoldDB" id="A0A375YMG8"/>
<keyword evidence="3" id="KW-1003">Cell membrane</keyword>
<dbReference type="STRING" id="39692.BST38_24880"/>
<proteinExistence type="inferred from homology"/>
<organism evidence="9 10">
    <name type="scientific">Mycolicibacterium parafortuitum</name>
    <name type="common">Mycobacterium parafortuitum</name>
    <dbReference type="NCBI Taxonomy" id="39692"/>
    <lineage>
        <taxon>Bacteria</taxon>
        <taxon>Bacillati</taxon>
        <taxon>Actinomycetota</taxon>
        <taxon>Actinomycetes</taxon>
        <taxon>Mycobacteriales</taxon>
        <taxon>Mycobacteriaceae</taxon>
        <taxon>Mycolicibacterium</taxon>
    </lineage>
</organism>
<evidence type="ECO:0000313" key="10">
    <source>
        <dbReference type="Proteomes" id="UP000252008"/>
    </source>
</evidence>
<sequence length="200" mass="21213">MVDGSLPDVDGRAVESGVEPAPSDVAVEDRPDHPTDQLSAAAPREARRPRRGLASVMFTLLRRLWIPLVVVIVVAAGGFTVSRLHGIFGSDDSLTYGDTATEESKPVDPKIMKYEVFGPPGTIAQISFFNGNGDPQFLEAVPLPWTLEFPITGAAGVGSVAAQGDSDSLGCRILVDDVVKSEKYETHEASTFAACMLKAA</sequence>
<feature type="transmembrane region" description="Helical" evidence="8">
    <location>
        <begin position="64"/>
        <end position="81"/>
    </location>
</feature>
<evidence type="ECO:0000256" key="5">
    <source>
        <dbReference type="ARBA" id="ARBA00022989"/>
    </source>
</evidence>
<evidence type="ECO:0000256" key="8">
    <source>
        <dbReference type="SAM" id="Phobius"/>
    </source>
</evidence>
<comment type="similarity">
    <text evidence="2">Belongs to the MmpS family.</text>
</comment>
<dbReference type="EMBL" id="UEGS01000001">
    <property type="protein sequence ID" value="SRX82263.1"/>
    <property type="molecule type" value="Genomic_DNA"/>
</dbReference>
<keyword evidence="4 8" id="KW-0812">Transmembrane</keyword>
<feature type="region of interest" description="Disordered" evidence="7">
    <location>
        <begin position="1"/>
        <end position="46"/>
    </location>
</feature>
<evidence type="ECO:0000256" key="3">
    <source>
        <dbReference type="ARBA" id="ARBA00022475"/>
    </source>
</evidence>
<dbReference type="GO" id="GO:0005886">
    <property type="term" value="C:plasma membrane"/>
    <property type="evidence" value="ECO:0007669"/>
    <property type="project" value="UniProtKB-SubCell"/>
</dbReference>
<dbReference type="InterPro" id="IPR008693">
    <property type="entry name" value="MmpS"/>
</dbReference>
<dbReference type="InterPro" id="IPR038468">
    <property type="entry name" value="MmpS_C"/>
</dbReference>
<evidence type="ECO:0000256" key="4">
    <source>
        <dbReference type="ARBA" id="ARBA00022692"/>
    </source>
</evidence>
<dbReference type="Proteomes" id="UP000252008">
    <property type="component" value="Unassembled WGS sequence"/>
</dbReference>
<evidence type="ECO:0000256" key="6">
    <source>
        <dbReference type="ARBA" id="ARBA00023136"/>
    </source>
</evidence>
<keyword evidence="6 8" id="KW-0472">Membrane</keyword>
<keyword evidence="5 8" id="KW-1133">Transmembrane helix</keyword>
<keyword evidence="10" id="KW-1185">Reference proteome</keyword>
<reference evidence="9 10" key="1">
    <citation type="submission" date="2018-05" db="EMBL/GenBank/DDBJ databases">
        <authorList>
            <consortium name="IHU Genomes"/>
        </authorList>
    </citation>
    <scope>NUCLEOTIDE SEQUENCE [LARGE SCALE GENOMIC DNA]</scope>
    <source>
        <strain evidence="9 10">P7335</strain>
    </source>
</reference>
<dbReference type="Gene3D" id="2.60.40.2880">
    <property type="entry name" value="MmpS1-5, C-terminal soluble domain"/>
    <property type="match status" value="1"/>
</dbReference>
<gene>
    <name evidence="9" type="primary">mmpS4_1</name>
    <name evidence="9" type="ORF">MPP7335_04023</name>
</gene>
<evidence type="ECO:0000256" key="1">
    <source>
        <dbReference type="ARBA" id="ARBA00004236"/>
    </source>
</evidence>